<sequence>MAIRFSSLQFFSAFGSASKMMRGILPDSVQLTADNRIFPSRIRRAVYTWPLLKFLRTSCSVSVPSPILEKKGNSSSDFLRDKSMVPDADPPSTKDINLLYQFFDRRIGEGSGILVLEVEGLMMDITVVEEEITRWPGT</sequence>
<dbReference type="AlphaFoldDB" id="A0AAD8HME9"/>
<reference evidence="1" key="2">
    <citation type="submission" date="2023-05" db="EMBL/GenBank/DDBJ databases">
        <authorList>
            <person name="Schelkunov M.I."/>
        </authorList>
    </citation>
    <scope>NUCLEOTIDE SEQUENCE</scope>
    <source>
        <strain evidence="1">Hsosn_3</strain>
        <tissue evidence="1">Leaf</tissue>
    </source>
</reference>
<gene>
    <name evidence="1" type="ORF">POM88_036044</name>
</gene>
<protein>
    <submittedName>
        <fullName evidence="1">Uncharacterized protein</fullName>
    </submittedName>
</protein>
<name>A0AAD8HME9_9APIA</name>
<accession>A0AAD8HME9</accession>
<evidence type="ECO:0000313" key="2">
    <source>
        <dbReference type="Proteomes" id="UP001237642"/>
    </source>
</evidence>
<dbReference type="EMBL" id="JAUIZM010000008">
    <property type="protein sequence ID" value="KAK1369952.1"/>
    <property type="molecule type" value="Genomic_DNA"/>
</dbReference>
<proteinExistence type="predicted"/>
<organism evidence="1 2">
    <name type="scientific">Heracleum sosnowskyi</name>
    <dbReference type="NCBI Taxonomy" id="360622"/>
    <lineage>
        <taxon>Eukaryota</taxon>
        <taxon>Viridiplantae</taxon>
        <taxon>Streptophyta</taxon>
        <taxon>Embryophyta</taxon>
        <taxon>Tracheophyta</taxon>
        <taxon>Spermatophyta</taxon>
        <taxon>Magnoliopsida</taxon>
        <taxon>eudicotyledons</taxon>
        <taxon>Gunneridae</taxon>
        <taxon>Pentapetalae</taxon>
        <taxon>asterids</taxon>
        <taxon>campanulids</taxon>
        <taxon>Apiales</taxon>
        <taxon>Apiaceae</taxon>
        <taxon>Apioideae</taxon>
        <taxon>apioid superclade</taxon>
        <taxon>Tordylieae</taxon>
        <taxon>Tordyliinae</taxon>
        <taxon>Heracleum</taxon>
    </lineage>
</organism>
<evidence type="ECO:0000313" key="1">
    <source>
        <dbReference type="EMBL" id="KAK1369952.1"/>
    </source>
</evidence>
<keyword evidence="2" id="KW-1185">Reference proteome</keyword>
<comment type="caution">
    <text evidence="1">The sequence shown here is derived from an EMBL/GenBank/DDBJ whole genome shotgun (WGS) entry which is preliminary data.</text>
</comment>
<reference evidence="1" key="1">
    <citation type="submission" date="2023-02" db="EMBL/GenBank/DDBJ databases">
        <title>Genome of toxic invasive species Heracleum sosnowskyi carries increased number of genes despite the absence of recent whole-genome duplications.</title>
        <authorList>
            <person name="Schelkunov M."/>
            <person name="Shtratnikova V."/>
            <person name="Makarenko M."/>
            <person name="Klepikova A."/>
            <person name="Omelchenko D."/>
            <person name="Novikova G."/>
            <person name="Obukhova E."/>
            <person name="Bogdanov V."/>
            <person name="Penin A."/>
            <person name="Logacheva M."/>
        </authorList>
    </citation>
    <scope>NUCLEOTIDE SEQUENCE</scope>
    <source>
        <strain evidence="1">Hsosn_3</strain>
        <tissue evidence="1">Leaf</tissue>
    </source>
</reference>
<dbReference type="Proteomes" id="UP001237642">
    <property type="component" value="Unassembled WGS sequence"/>
</dbReference>